<dbReference type="Proteomes" id="UP001396898">
    <property type="component" value="Unassembled WGS sequence"/>
</dbReference>
<dbReference type="SUPFAM" id="SSF53335">
    <property type="entry name" value="S-adenosyl-L-methionine-dependent methyltransferases"/>
    <property type="match status" value="1"/>
</dbReference>
<name>A0ABR1RKR3_9PEZI</name>
<dbReference type="PANTHER" id="PTHR43591">
    <property type="entry name" value="METHYLTRANSFERASE"/>
    <property type="match status" value="1"/>
</dbReference>
<evidence type="ECO:0000313" key="3">
    <source>
        <dbReference type="EMBL" id="KAK8013400.1"/>
    </source>
</evidence>
<dbReference type="InterPro" id="IPR025714">
    <property type="entry name" value="Methyltranfer_dom"/>
</dbReference>
<accession>A0ABR1RKR3</accession>
<comment type="similarity">
    <text evidence="1">Belongs to the methyltransferase superfamily. LaeA methyltransferase family.</text>
</comment>
<dbReference type="InterPro" id="IPR029063">
    <property type="entry name" value="SAM-dependent_MTases_sf"/>
</dbReference>
<evidence type="ECO:0000259" key="2">
    <source>
        <dbReference type="Pfam" id="PF13847"/>
    </source>
</evidence>
<feature type="domain" description="Methyltransferase" evidence="2">
    <location>
        <begin position="47"/>
        <end position="169"/>
    </location>
</feature>
<keyword evidence="4" id="KW-1185">Reference proteome</keyword>
<gene>
    <name evidence="3" type="ORF">PG991_008993</name>
</gene>
<comment type="caution">
    <text evidence="3">The sequence shown here is derived from an EMBL/GenBank/DDBJ whole genome shotgun (WGS) entry which is preliminary data.</text>
</comment>
<evidence type="ECO:0000313" key="4">
    <source>
        <dbReference type="Proteomes" id="UP001396898"/>
    </source>
</evidence>
<proteinExistence type="inferred from homology"/>
<protein>
    <recommendedName>
        <fullName evidence="2">Methyltransferase domain-containing protein</fullName>
    </recommendedName>
</protein>
<dbReference type="CDD" id="cd02440">
    <property type="entry name" value="AdoMet_MTases"/>
    <property type="match status" value="1"/>
</dbReference>
<organism evidence="3 4">
    <name type="scientific">Apiospora marii</name>
    <dbReference type="NCBI Taxonomy" id="335849"/>
    <lineage>
        <taxon>Eukaryota</taxon>
        <taxon>Fungi</taxon>
        <taxon>Dikarya</taxon>
        <taxon>Ascomycota</taxon>
        <taxon>Pezizomycotina</taxon>
        <taxon>Sordariomycetes</taxon>
        <taxon>Xylariomycetidae</taxon>
        <taxon>Amphisphaeriales</taxon>
        <taxon>Apiosporaceae</taxon>
        <taxon>Apiospora</taxon>
    </lineage>
</organism>
<evidence type="ECO:0000256" key="1">
    <source>
        <dbReference type="ARBA" id="ARBA00038158"/>
    </source>
</evidence>
<dbReference type="PANTHER" id="PTHR43591:SF24">
    <property type="entry name" value="2-METHOXY-6-POLYPRENYL-1,4-BENZOQUINOL METHYLASE, MITOCHONDRIAL"/>
    <property type="match status" value="1"/>
</dbReference>
<dbReference type="Pfam" id="PF13847">
    <property type="entry name" value="Methyltransf_31"/>
    <property type="match status" value="1"/>
</dbReference>
<sequence>MAQRSGSGVGQITCPLQAAEYLKHAGRTASALVAHGLVRLPLGRYNAKTHILDSACGPGIVTKLLLSSSSSPQEVHVPGLPLSPPPRVVGIDISADMVASYVGQKETLGWGTAEAFVQDAGDLACFADQTFDAIIMNLGLFMVPDPAHCATEMHRVLKPGGHLVVTTWKRAGVHHLIQKVVDAIHGPGRQNVLPIPPEWTTSEKLVRVLRSGGFDVNQEAHIRAEAVKWQVESVEEIVEHLSAPHWMDKHCSGWSEDDKVRWKGEIVNQLSEEERATSSVSMIGWVCVVPKAEE</sequence>
<dbReference type="EMBL" id="JAQQWI010000013">
    <property type="protein sequence ID" value="KAK8013400.1"/>
    <property type="molecule type" value="Genomic_DNA"/>
</dbReference>
<dbReference type="Gene3D" id="3.40.50.150">
    <property type="entry name" value="Vaccinia Virus protein VP39"/>
    <property type="match status" value="1"/>
</dbReference>
<reference evidence="3 4" key="1">
    <citation type="submission" date="2023-01" db="EMBL/GenBank/DDBJ databases">
        <title>Analysis of 21 Apiospora genomes using comparative genomics revels a genus with tremendous synthesis potential of carbohydrate active enzymes and secondary metabolites.</title>
        <authorList>
            <person name="Sorensen T."/>
        </authorList>
    </citation>
    <scope>NUCLEOTIDE SEQUENCE [LARGE SCALE GENOMIC DNA]</scope>
    <source>
        <strain evidence="3 4">CBS 20057</strain>
    </source>
</reference>